<proteinExistence type="predicted"/>
<sequence>MTQRRKGQPIDPEAKFLSPRQAARVLGVSECLVYRLVGTDGMPARRLGGRILIPRDWIESGEFGQRGSE</sequence>
<feature type="domain" description="Helix-turn-helix" evidence="1">
    <location>
        <begin position="16"/>
        <end position="56"/>
    </location>
</feature>
<name>A0A7Y0L6X3_9FIRM</name>
<dbReference type="RefSeq" id="WP_169099930.1">
    <property type="nucleotide sequence ID" value="NZ_JABBVZ010000038.1"/>
</dbReference>
<gene>
    <name evidence="2" type="ORF">HIJ39_11810</name>
</gene>
<dbReference type="InterPro" id="IPR010093">
    <property type="entry name" value="SinI_DNA-bd"/>
</dbReference>
<dbReference type="EMBL" id="JABBVZ010000038">
    <property type="protein sequence ID" value="NMP23034.1"/>
    <property type="molecule type" value="Genomic_DNA"/>
</dbReference>
<evidence type="ECO:0000259" key="1">
    <source>
        <dbReference type="Pfam" id="PF12728"/>
    </source>
</evidence>
<keyword evidence="3" id="KW-1185">Reference proteome</keyword>
<dbReference type="AlphaFoldDB" id="A0A7Y0L6X3"/>
<protein>
    <submittedName>
        <fullName evidence="2">Helix-turn-helix domain-containing protein</fullName>
    </submittedName>
</protein>
<dbReference type="Proteomes" id="UP000533476">
    <property type="component" value="Unassembled WGS sequence"/>
</dbReference>
<dbReference type="NCBIfam" id="TIGR01764">
    <property type="entry name" value="excise"/>
    <property type="match status" value="1"/>
</dbReference>
<dbReference type="GO" id="GO:0003677">
    <property type="term" value="F:DNA binding"/>
    <property type="evidence" value="ECO:0007669"/>
    <property type="project" value="InterPro"/>
</dbReference>
<reference evidence="2 3" key="1">
    <citation type="submission" date="2020-04" db="EMBL/GenBank/DDBJ databases">
        <authorList>
            <person name="Zhang R."/>
            <person name="Schippers A."/>
        </authorList>
    </citation>
    <scope>NUCLEOTIDE SEQUENCE [LARGE SCALE GENOMIC DNA]</scope>
    <source>
        <strain evidence="2 3">DSM 109850</strain>
    </source>
</reference>
<dbReference type="Pfam" id="PF12728">
    <property type="entry name" value="HTH_17"/>
    <property type="match status" value="1"/>
</dbReference>
<comment type="caution">
    <text evidence="2">The sequence shown here is derived from an EMBL/GenBank/DDBJ whole genome shotgun (WGS) entry which is preliminary data.</text>
</comment>
<dbReference type="InterPro" id="IPR041657">
    <property type="entry name" value="HTH_17"/>
</dbReference>
<evidence type="ECO:0000313" key="3">
    <source>
        <dbReference type="Proteomes" id="UP000533476"/>
    </source>
</evidence>
<evidence type="ECO:0000313" key="2">
    <source>
        <dbReference type="EMBL" id="NMP23034.1"/>
    </source>
</evidence>
<organism evidence="2 3">
    <name type="scientific">Sulfobacillus harzensis</name>
    <dbReference type="NCBI Taxonomy" id="2729629"/>
    <lineage>
        <taxon>Bacteria</taxon>
        <taxon>Bacillati</taxon>
        <taxon>Bacillota</taxon>
        <taxon>Clostridia</taxon>
        <taxon>Eubacteriales</taxon>
        <taxon>Clostridiales Family XVII. Incertae Sedis</taxon>
        <taxon>Sulfobacillus</taxon>
    </lineage>
</organism>
<accession>A0A7Y0L6X3</accession>